<comment type="caution">
    <text evidence="2">The sequence shown here is derived from an EMBL/GenBank/DDBJ whole genome shotgun (WGS) entry which is preliminary data.</text>
</comment>
<feature type="domain" description="MaoC-like" evidence="1">
    <location>
        <begin position="26"/>
        <end position="114"/>
    </location>
</feature>
<name>A0A934T2X2_9BURK</name>
<dbReference type="Gene3D" id="3.10.129.10">
    <property type="entry name" value="Hotdog Thioesterase"/>
    <property type="match status" value="1"/>
</dbReference>
<protein>
    <submittedName>
        <fullName evidence="2">Dehydratase</fullName>
    </submittedName>
</protein>
<dbReference type="Proteomes" id="UP000622890">
    <property type="component" value="Unassembled WGS sequence"/>
</dbReference>
<dbReference type="Pfam" id="PF01575">
    <property type="entry name" value="MaoC_dehydratas"/>
    <property type="match status" value="1"/>
</dbReference>
<dbReference type="PANTHER" id="PTHR43841:SF3">
    <property type="entry name" value="(3R)-HYDROXYACYL-ACP DEHYDRATASE SUBUNIT HADB"/>
    <property type="match status" value="1"/>
</dbReference>
<dbReference type="InterPro" id="IPR002539">
    <property type="entry name" value="MaoC-like_dom"/>
</dbReference>
<dbReference type="SUPFAM" id="SSF54637">
    <property type="entry name" value="Thioesterase/thiol ester dehydrase-isomerase"/>
    <property type="match status" value="1"/>
</dbReference>
<gene>
    <name evidence="2" type="ORF">JJB74_29195</name>
</gene>
<reference evidence="2" key="1">
    <citation type="submission" date="2021-01" db="EMBL/GenBank/DDBJ databases">
        <title>Genome sequence of strain Noviherbaspirillum sp. DKR-6.</title>
        <authorList>
            <person name="Chaudhary D.K."/>
        </authorList>
    </citation>
    <scope>NUCLEOTIDE SEQUENCE</scope>
    <source>
        <strain evidence="2">DKR-6</strain>
    </source>
</reference>
<dbReference type="AlphaFoldDB" id="A0A934T2X2"/>
<evidence type="ECO:0000313" key="3">
    <source>
        <dbReference type="Proteomes" id="UP000622890"/>
    </source>
</evidence>
<evidence type="ECO:0000259" key="1">
    <source>
        <dbReference type="Pfam" id="PF01575"/>
    </source>
</evidence>
<accession>A0A934T2X2</accession>
<dbReference type="InterPro" id="IPR029069">
    <property type="entry name" value="HotDog_dom_sf"/>
</dbReference>
<keyword evidence="3" id="KW-1185">Reference proteome</keyword>
<organism evidence="2 3">
    <name type="scientific">Noviherbaspirillum pedocola</name>
    <dbReference type="NCBI Taxonomy" id="2801341"/>
    <lineage>
        <taxon>Bacteria</taxon>
        <taxon>Pseudomonadati</taxon>
        <taxon>Pseudomonadota</taxon>
        <taxon>Betaproteobacteria</taxon>
        <taxon>Burkholderiales</taxon>
        <taxon>Oxalobacteraceae</taxon>
        <taxon>Noviherbaspirillum</taxon>
    </lineage>
</organism>
<dbReference type="RefSeq" id="WP_200598076.1">
    <property type="nucleotide sequence ID" value="NZ_JAEPBG010000025.1"/>
</dbReference>
<dbReference type="PANTHER" id="PTHR43841">
    <property type="entry name" value="3-HYDROXYACYL-THIOESTER DEHYDRATASE HTDX-RELATED"/>
    <property type="match status" value="1"/>
</dbReference>
<sequence length="139" mass="14879">MAEVLPLPDFDALAVGQSLPELALPPLSRVTMALYAGASGDHNPIHIDISAARAAGEQDVFAHGMLVMAWGGRLLSAWVPAERIRSFEVRFTGMTRPGERIICSGEVVEKRTDRSVLVRLRACSDEGDVKVVGSAVLAL</sequence>
<proteinExistence type="predicted"/>
<dbReference type="EMBL" id="JAEPBG010000025">
    <property type="protein sequence ID" value="MBK4738707.1"/>
    <property type="molecule type" value="Genomic_DNA"/>
</dbReference>
<evidence type="ECO:0000313" key="2">
    <source>
        <dbReference type="EMBL" id="MBK4738707.1"/>
    </source>
</evidence>